<comment type="caution">
    <text evidence="5">The sequence shown here is derived from an EMBL/GenBank/DDBJ whole genome shotgun (WGS) entry which is preliminary data.</text>
</comment>
<dbReference type="EC" id="2.3.1.39" evidence="1"/>
<dbReference type="PANTHER" id="PTHR42681:SF1">
    <property type="entry name" value="MALONYL-COA-ACYL CARRIER PROTEIN TRANSACYLASE, MITOCHONDRIAL"/>
    <property type="match status" value="1"/>
</dbReference>
<dbReference type="GO" id="GO:0004314">
    <property type="term" value="F:[acyl-carrier-protein] S-malonyltransferase activity"/>
    <property type="evidence" value="ECO:0007669"/>
    <property type="project" value="UniProtKB-EC"/>
</dbReference>
<dbReference type="AlphaFoldDB" id="A0A5D0MG79"/>
<evidence type="ECO:0000256" key="3">
    <source>
        <dbReference type="ARBA" id="ARBA00023315"/>
    </source>
</evidence>
<sequence>YREYGIKRAVKLPVSAPFHCSLMKPAAQNMQNYLKDITINNLNAPVYSNVDAKKEKKAETIRENFVKQIASPVLWEDLVLNMIADGTENFIEVGAGSVLTGLMKKIDRKINCINISGIDDLGKLEDLNV</sequence>
<keyword evidence="3" id="KW-0012">Acyltransferase</keyword>
<accession>A0A5D0MG79</accession>
<evidence type="ECO:0000256" key="1">
    <source>
        <dbReference type="ARBA" id="ARBA00013258"/>
    </source>
</evidence>
<dbReference type="InterPro" id="IPR016035">
    <property type="entry name" value="Acyl_Trfase/lysoPLipase"/>
</dbReference>
<protein>
    <recommendedName>
        <fullName evidence="1">[acyl-carrier-protein] S-malonyltransferase</fullName>
        <ecNumber evidence="1">2.3.1.39</ecNumber>
    </recommendedName>
</protein>
<organism evidence="5 6">
    <name type="scientific">Flexistipes sinusarabici</name>
    <dbReference type="NCBI Taxonomy" id="2352"/>
    <lineage>
        <taxon>Bacteria</taxon>
        <taxon>Pseudomonadati</taxon>
        <taxon>Deferribacterota</taxon>
        <taxon>Deferribacteres</taxon>
        <taxon>Deferribacterales</taxon>
        <taxon>Flexistipitaceae</taxon>
        <taxon>Flexistipes</taxon>
    </lineage>
</organism>
<dbReference type="SUPFAM" id="SSF52151">
    <property type="entry name" value="FabD/lysophospholipase-like"/>
    <property type="match status" value="1"/>
</dbReference>
<dbReference type="GO" id="GO:0006633">
    <property type="term" value="P:fatty acid biosynthetic process"/>
    <property type="evidence" value="ECO:0007669"/>
    <property type="project" value="TreeGrafter"/>
</dbReference>
<evidence type="ECO:0000313" key="5">
    <source>
        <dbReference type="EMBL" id="TYB32714.1"/>
    </source>
</evidence>
<dbReference type="InterPro" id="IPR001227">
    <property type="entry name" value="Ac_transferase_dom_sf"/>
</dbReference>
<dbReference type="Gene3D" id="3.40.366.10">
    <property type="entry name" value="Malonyl-Coenzyme A Acyl Carrier Protein, domain 2"/>
    <property type="match status" value="1"/>
</dbReference>
<gene>
    <name evidence="5" type="ORF">FXF49_10115</name>
</gene>
<dbReference type="RefSeq" id="WP_303701772.1">
    <property type="nucleotide sequence ID" value="NZ_VSIV01000281.1"/>
</dbReference>
<reference evidence="5 6" key="1">
    <citation type="submission" date="2019-08" db="EMBL/GenBank/DDBJ databases">
        <title>Genomic characterization of a novel candidate phylum (ARYD3) from a high temperature, high salinity tertiary oil reservoir in north central Oklahoma, USA.</title>
        <authorList>
            <person name="Youssef N.H."/>
            <person name="Yadav A."/>
            <person name="Elshahed M.S."/>
        </authorList>
    </citation>
    <scope>NUCLEOTIDE SEQUENCE [LARGE SCALE GENOMIC DNA]</scope>
    <source>
        <strain evidence="5">ARYD1</strain>
    </source>
</reference>
<evidence type="ECO:0000313" key="6">
    <source>
        <dbReference type="Proteomes" id="UP000323337"/>
    </source>
</evidence>
<dbReference type="Proteomes" id="UP000323337">
    <property type="component" value="Unassembled WGS sequence"/>
</dbReference>
<feature type="non-terminal residue" evidence="5">
    <location>
        <position position="1"/>
    </location>
</feature>
<keyword evidence="2 5" id="KW-0808">Transferase</keyword>
<evidence type="ECO:0000256" key="4">
    <source>
        <dbReference type="ARBA" id="ARBA00048462"/>
    </source>
</evidence>
<dbReference type="EMBL" id="VSIV01000281">
    <property type="protein sequence ID" value="TYB32714.1"/>
    <property type="molecule type" value="Genomic_DNA"/>
</dbReference>
<dbReference type="InterPro" id="IPR050858">
    <property type="entry name" value="Mal-CoA-ACP_Trans/PKS_FabD"/>
</dbReference>
<proteinExistence type="predicted"/>
<name>A0A5D0MG79_FLESI</name>
<comment type="catalytic activity">
    <reaction evidence="4">
        <text>holo-[ACP] + malonyl-CoA = malonyl-[ACP] + CoA</text>
        <dbReference type="Rhea" id="RHEA:41792"/>
        <dbReference type="Rhea" id="RHEA-COMP:9623"/>
        <dbReference type="Rhea" id="RHEA-COMP:9685"/>
        <dbReference type="ChEBI" id="CHEBI:57287"/>
        <dbReference type="ChEBI" id="CHEBI:57384"/>
        <dbReference type="ChEBI" id="CHEBI:64479"/>
        <dbReference type="ChEBI" id="CHEBI:78449"/>
        <dbReference type="EC" id="2.3.1.39"/>
    </reaction>
</comment>
<evidence type="ECO:0000256" key="2">
    <source>
        <dbReference type="ARBA" id="ARBA00022679"/>
    </source>
</evidence>
<dbReference type="PANTHER" id="PTHR42681">
    <property type="entry name" value="MALONYL-COA-ACYL CARRIER PROTEIN TRANSACYLASE, MITOCHONDRIAL"/>
    <property type="match status" value="1"/>
</dbReference>